<comment type="caution">
    <text evidence="18">The sequence shown here is derived from an EMBL/GenBank/DDBJ whole genome shotgun (WGS) entry which is preliminary data.</text>
</comment>
<feature type="binding site" evidence="15">
    <location>
        <position position="187"/>
    </location>
    <ligand>
        <name>S-adenosyl-L-methionine</name>
        <dbReference type="ChEBI" id="CHEBI:59789"/>
        <label>2</label>
    </ligand>
</feature>
<dbReference type="InterPro" id="IPR010723">
    <property type="entry name" value="HemN_C"/>
</dbReference>
<feature type="binding site" evidence="15">
    <location>
        <position position="115"/>
    </location>
    <ligand>
        <name>S-adenosyl-L-methionine</name>
        <dbReference type="ChEBI" id="CHEBI:59789"/>
        <label>1</label>
    </ligand>
</feature>
<dbReference type="GO" id="GO:0046872">
    <property type="term" value="F:metal ion binding"/>
    <property type="evidence" value="ECO:0007669"/>
    <property type="project" value="UniProtKB-KW"/>
</dbReference>
<keyword evidence="6 14" id="KW-0963">Cytoplasm</keyword>
<dbReference type="RefSeq" id="WP_317306544.1">
    <property type="nucleotide sequence ID" value="NZ_JAWJYY010000001.1"/>
</dbReference>
<dbReference type="PANTHER" id="PTHR13932">
    <property type="entry name" value="COPROPORPHYRINIGEN III OXIDASE"/>
    <property type="match status" value="1"/>
</dbReference>
<keyword evidence="10 14" id="KW-0408">Iron</keyword>
<dbReference type="InterPro" id="IPR007197">
    <property type="entry name" value="rSAM"/>
</dbReference>
<dbReference type="Proteomes" id="UP001284654">
    <property type="component" value="Unassembled WGS sequence"/>
</dbReference>
<dbReference type="Gene3D" id="3.20.20.70">
    <property type="entry name" value="Aldolase class I"/>
    <property type="match status" value="1"/>
</dbReference>
<evidence type="ECO:0000256" key="4">
    <source>
        <dbReference type="ARBA" id="ARBA00011245"/>
    </source>
</evidence>
<gene>
    <name evidence="18" type="primary">hemN</name>
    <name evidence="18" type="ORF">MSG88_13370</name>
</gene>
<keyword evidence="8 14" id="KW-0479">Metal-binding</keyword>
<feature type="binding site" evidence="15">
    <location>
        <position position="148"/>
    </location>
    <ligand>
        <name>S-adenosyl-L-methionine</name>
        <dbReference type="ChEBI" id="CHEBI:59789"/>
        <label>1</label>
    </ligand>
</feature>
<dbReference type="InterPro" id="IPR006638">
    <property type="entry name" value="Elp3/MiaA/NifB-like_rSAM"/>
</dbReference>
<comment type="subcellular location">
    <subcellularLocation>
        <location evidence="1 14">Cytoplasm</location>
    </subcellularLocation>
</comment>
<comment type="catalytic activity">
    <reaction evidence="13 14">
        <text>coproporphyrinogen III + 2 S-adenosyl-L-methionine = protoporphyrinogen IX + 2 5'-deoxyadenosine + 2 L-methionine + 2 CO2</text>
        <dbReference type="Rhea" id="RHEA:15425"/>
        <dbReference type="ChEBI" id="CHEBI:16526"/>
        <dbReference type="ChEBI" id="CHEBI:17319"/>
        <dbReference type="ChEBI" id="CHEBI:57307"/>
        <dbReference type="ChEBI" id="CHEBI:57309"/>
        <dbReference type="ChEBI" id="CHEBI:57844"/>
        <dbReference type="ChEBI" id="CHEBI:59789"/>
        <dbReference type="EC" id="1.3.98.3"/>
    </reaction>
</comment>
<evidence type="ECO:0000256" key="12">
    <source>
        <dbReference type="ARBA" id="ARBA00023244"/>
    </source>
</evidence>
<dbReference type="PIRSF" id="PIRSF000167">
    <property type="entry name" value="HemN"/>
    <property type="match status" value="1"/>
</dbReference>
<proteinExistence type="inferred from homology"/>
<feature type="binding site" evidence="16">
    <location>
        <position position="68"/>
    </location>
    <ligand>
        <name>[4Fe-4S] cluster</name>
        <dbReference type="ChEBI" id="CHEBI:49883"/>
        <note>4Fe-4S-S-AdoMet</note>
    </ligand>
</feature>
<feature type="binding site" evidence="16">
    <location>
        <position position="64"/>
    </location>
    <ligand>
        <name>[4Fe-4S] cluster</name>
        <dbReference type="ChEBI" id="CHEBI:49883"/>
        <note>4Fe-4S-S-AdoMet</note>
    </ligand>
</feature>
<evidence type="ECO:0000256" key="1">
    <source>
        <dbReference type="ARBA" id="ARBA00004496"/>
    </source>
</evidence>
<dbReference type="InterPro" id="IPR034505">
    <property type="entry name" value="Coproporphyrinogen-III_oxidase"/>
</dbReference>
<keyword evidence="5 14" id="KW-0004">4Fe-4S</keyword>
<dbReference type="GO" id="GO:0051539">
    <property type="term" value="F:4 iron, 4 sulfur cluster binding"/>
    <property type="evidence" value="ECO:0007669"/>
    <property type="project" value="UniProtKB-KW"/>
</dbReference>
<sequence length="457" mass="52971">MLKPASSLVQKYNVPGPRYTSYPTVPYWEEASFSREAWQQSLQRAFAESNASEGISLYIHLPFCESLCTFCGCHKRVTKRHEVEQPYIQAVLKEWDLYCQLLPDRPMIKEIHLGGGTPTFFSVAHLQQLIQGILAKAIVAPEHEFSFEGHPNNTTREHLQALYDLGFRRVSYGVQDYNEKVQKAIHRIQPYEHVQRVTEWARDIGYTSISHDLVFGLPFQNLDDVLNTIQQTTQLNPDRLAFYSYAHVPWIKGNGQRGFKDDDVPKDELKRTLYEEGKKKLLAHGYHEIGMDHFALKSDAMYQAFQQGSLHRNFMGYTASKTQLMIGLGLSSISDSWYSFAQNEKTLEDYYARLEQNEIPVFRGHVLTAEDLMIRRHILNLMCSFQTSWADPEMQFPELPEVLKQLEEMQEDGLLTLFEDHLQVTEQGKPFVRNICMAFDLRLKRKVPSTRIFSMTI</sequence>
<reference evidence="18" key="1">
    <citation type="submission" date="2023-10" db="EMBL/GenBank/DDBJ databases">
        <authorList>
            <person name="Sykes E.M.E."/>
            <person name="Khan I.U.H."/>
            <person name="Kumar A."/>
        </authorList>
    </citation>
    <scope>NUCLEOTIDE SEQUENCE</scope>
    <source>
        <strain evidence="18">IK5</strain>
    </source>
</reference>
<feature type="binding site" evidence="15">
    <location>
        <position position="246"/>
    </location>
    <ligand>
        <name>S-adenosyl-L-methionine</name>
        <dbReference type="ChEBI" id="CHEBI:59789"/>
        <label>2</label>
    </ligand>
</feature>
<dbReference type="PANTHER" id="PTHR13932:SF6">
    <property type="entry name" value="OXYGEN-INDEPENDENT COPROPORPHYRINOGEN III OXIDASE"/>
    <property type="match status" value="1"/>
</dbReference>
<evidence type="ECO:0000256" key="6">
    <source>
        <dbReference type="ARBA" id="ARBA00022490"/>
    </source>
</evidence>
<dbReference type="EMBL" id="JAWJYY010000001">
    <property type="protein sequence ID" value="MDV4316719.1"/>
    <property type="molecule type" value="Genomic_DNA"/>
</dbReference>
<dbReference type="SFLD" id="SFLDG01065">
    <property type="entry name" value="anaerobic_coproporphyrinogen-I"/>
    <property type="match status" value="1"/>
</dbReference>
<feature type="binding site" evidence="15">
    <location>
        <position position="212"/>
    </location>
    <ligand>
        <name>S-adenosyl-L-methionine</name>
        <dbReference type="ChEBI" id="CHEBI:59789"/>
        <label>2</label>
    </ligand>
</feature>
<evidence type="ECO:0000256" key="8">
    <source>
        <dbReference type="ARBA" id="ARBA00022723"/>
    </source>
</evidence>
<dbReference type="Pfam" id="PF06969">
    <property type="entry name" value="HemN_C"/>
    <property type="match status" value="1"/>
</dbReference>
<evidence type="ECO:0000256" key="16">
    <source>
        <dbReference type="PIRSR" id="PIRSR000167-2"/>
    </source>
</evidence>
<evidence type="ECO:0000256" key="13">
    <source>
        <dbReference type="ARBA" id="ARBA00048321"/>
    </source>
</evidence>
<evidence type="ECO:0000313" key="18">
    <source>
        <dbReference type="EMBL" id="MDV4316719.1"/>
    </source>
</evidence>
<dbReference type="SUPFAM" id="SSF102114">
    <property type="entry name" value="Radical SAM enzymes"/>
    <property type="match status" value="1"/>
</dbReference>
<keyword evidence="12 14" id="KW-0627">Porphyrin biosynthesis</keyword>
<feature type="binding site" evidence="15">
    <location>
        <position position="58"/>
    </location>
    <ligand>
        <name>S-adenosyl-L-methionine</name>
        <dbReference type="ChEBI" id="CHEBI:59789"/>
        <label>1</label>
    </ligand>
</feature>
<evidence type="ECO:0000256" key="11">
    <source>
        <dbReference type="ARBA" id="ARBA00023014"/>
    </source>
</evidence>
<evidence type="ECO:0000256" key="5">
    <source>
        <dbReference type="ARBA" id="ARBA00022485"/>
    </source>
</evidence>
<dbReference type="SFLD" id="SFLDG01082">
    <property type="entry name" value="B12-binding_domain_containing"/>
    <property type="match status" value="1"/>
</dbReference>
<comment type="pathway">
    <text evidence="2 14">Porphyrin-containing compound metabolism; protoporphyrin-IX biosynthesis; protoporphyrinogen-IX from coproporphyrinogen-III (AdoMet route): step 1/1.</text>
</comment>
<feature type="binding site" evidence="15">
    <location>
        <begin position="70"/>
        <end position="72"/>
    </location>
    <ligand>
        <name>S-adenosyl-L-methionine</name>
        <dbReference type="ChEBI" id="CHEBI:59789"/>
        <label>2</label>
    </ligand>
</feature>
<protein>
    <recommendedName>
        <fullName evidence="14">Coproporphyrinogen-III oxidase</fullName>
        <ecNumber evidence="14">1.3.98.3</ecNumber>
    </recommendedName>
</protein>
<dbReference type="EC" id="1.3.98.3" evidence="14"/>
<feature type="binding site" evidence="15">
    <location>
        <position position="333"/>
    </location>
    <ligand>
        <name>S-adenosyl-L-methionine</name>
        <dbReference type="ChEBI" id="CHEBI:59789"/>
        <label>1</label>
    </ligand>
</feature>
<feature type="binding site" evidence="15">
    <location>
        <begin position="116"/>
        <end position="117"/>
    </location>
    <ligand>
        <name>S-adenosyl-L-methionine</name>
        <dbReference type="ChEBI" id="CHEBI:59789"/>
        <label>2</label>
    </ligand>
</feature>
<accession>A0AAW8Z584</accession>
<keyword evidence="9 14" id="KW-0560">Oxidoreductase</keyword>
<dbReference type="Pfam" id="PF04055">
    <property type="entry name" value="Radical_SAM"/>
    <property type="match status" value="1"/>
</dbReference>
<dbReference type="AlphaFoldDB" id="A0AAW8Z584"/>
<dbReference type="InterPro" id="IPR013785">
    <property type="entry name" value="Aldolase_TIM"/>
</dbReference>
<dbReference type="SMART" id="SM00729">
    <property type="entry name" value="Elp3"/>
    <property type="match status" value="1"/>
</dbReference>
<dbReference type="SFLD" id="SFLDS00029">
    <property type="entry name" value="Radical_SAM"/>
    <property type="match status" value="1"/>
</dbReference>
<dbReference type="InterPro" id="IPR058240">
    <property type="entry name" value="rSAM_sf"/>
</dbReference>
<keyword evidence="7 14" id="KW-0949">S-adenosyl-L-methionine</keyword>
<dbReference type="InterPro" id="IPR004558">
    <property type="entry name" value="Coprogen_oxidase_HemN"/>
</dbReference>
<evidence type="ECO:0000259" key="17">
    <source>
        <dbReference type="PROSITE" id="PS51918"/>
    </source>
</evidence>
<dbReference type="NCBIfam" id="TIGR00538">
    <property type="entry name" value="hemN"/>
    <property type="match status" value="1"/>
</dbReference>
<name>A0AAW8Z584_9GAMM</name>
<dbReference type="GO" id="GO:0006782">
    <property type="term" value="P:protoporphyrinogen IX biosynthetic process"/>
    <property type="evidence" value="ECO:0007669"/>
    <property type="project" value="TreeGrafter"/>
</dbReference>
<comment type="similarity">
    <text evidence="3 14">Belongs to the anaerobic coproporphyrinogen-III oxidase family.</text>
</comment>
<organism evidence="18 19">
    <name type="scientific">Acinetobacter indicus</name>
    <dbReference type="NCBI Taxonomy" id="756892"/>
    <lineage>
        <taxon>Bacteria</taxon>
        <taxon>Pseudomonadati</taxon>
        <taxon>Pseudomonadota</taxon>
        <taxon>Gammaproteobacteria</taxon>
        <taxon>Moraxellales</taxon>
        <taxon>Moraxellaceae</taxon>
        <taxon>Acinetobacter</taxon>
    </lineage>
</organism>
<evidence type="ECO:0000256" key="15">
    <source>
        <dbReference type="PIRSR" id="PIRSR000167-1"/>
    </source>
</evidence>
<evidence type="ECO:0000256" key="9">
    <source>
        <dbReference type="ARBA" id="ARBA00023002"/>
    </source>
</evidence>
<evidence type="ECO:0000256" key="7">
    <source>
        <dbReference type="ARBA" id="ARBA00022691"/>
    </source>
</evidence>
<dbReference type="Gene3D" id="1.10.10.920">
    <property type="match status" value="1"/>
</dbReference>
<evidence type="ECO:0000256" key="3">
    <source>
        <dbReference type="ARBA" id="ARBA00005493"/>
    </source>
</evidence>
<dbReference type="CDD" id="cd01335">
    <property type="entry name" value="Radical_SAM"/>
    <property type="match status" value="1"/>
</dbReference>
<evidence type="ECO:0000256" key="2">
    <source>
        <dbReference type="ARBA" id="ARBA00004785"/>
    </source>
</evidence>
<feature type="domain" description="Radical SAM core" evidence="17">
    <location>
        <begin position="49"/>
        <end position="287"/>
    </location>
</feature>
<comment type="subunit">
    <text evidence="4">Monomer.</text>
</comment>
<feature type="binding site" evidence="16">
    <location>
        <position position="71"/>
    </location>
    <ligand>
        <name>[4Fe-4S] cluster</name>
        <dbReference type="ChEBI" id="CHEBI:49883"/>
        <note>4Fe-4S-S-AdoMet</note>
    </ligand>
</feature>
<dbReference type="GO" id="GO:0051989">
    <property type="term" value="F:coproporphyrinogen dehydrogenase activity"/>
    <property type="evidence" value="ECO:0007669"/>
    <property type="project" value="UniProtKB-EC"/>
</dbReference>
<evidence type="ECO:0000256" key="14">
    <source>
        <dbReference type="PIRNR" id="PIRNR000167"/>
    </source>
</evidence>
<evidence type="ECO:0000313" key="19">
    <source>
        <dbReference type="Proteomes" id="UP001284654"/>
    </source>
</evidence>
<dbReference type="GO" id="GO:0004109">
    <property type="term" value="F:coproporphyrinogen oxidase activity"/>
    <property type="evidence" value="ECO:0007669"/>
    <property type="project" value="InterPro"/>
</dbReference>
<evidence type="ECO:0000256" key="10">
    <source>
        <dbReference type="ARBA" id="ARBA00023004"/>
    </source>
</evidence>
<feature type="binding site" evidence="15">
    <location>
        <position position="175"/>
    </location>
    <ligand>
        <name>S-adenosyl-L-methionine</name>
        <dbReference type="ChEBI" id="CHEBI:59789"/>
        <label>2</label>
    </ligand>
</feature>
<keyword evidence="11 14" id="KW-0411">Iron-sulfur</keyword>
<comment type="cofactor">
    <cofactor evidence="14 16">
        <name>[4Fe-4S] cluster</name>
        <dbReference type="ChEBI" id="CHEBI:49883"/>
    </cofactor>
    <text evidence="14 16">Binds 1 [4Fe-4S] cluster. The cluster is coordinated with 3 cysteines and an exchangeable S-adenosyl-L-methionine.</text>
</comment>
<dbReference type="PROSITE" id="PS51918">
    <property type="entry name" value="RADICAL_SAM"/>
    <property type="match status" value="1"/>
</dbReference>
<dbReference type="GO" id="GO:0005737">
    <property type="term" value="C:cytoplasm"/>
    <property type="evidence" value="ECO:0007669"/>
    <property type="project" value="UniProtKB-SubCell"/>
</dbReference>